<organism evidence="1">
    <name type="scientific">hydrocarbon metagenome</name>
    <dbReference type="NCBI Taxonomy" id="938273"/>
    <lineage>
        <taxon>unclassified sequences</taxon>
        <taxon>metagenomes</taxon>
        <taxon>ecological metagenomes</taxon>
    </lineage>
</organism>
<evidence type="ECO:0000313" key="1">
    <source>
        <dbReference type="EMBL" id="KUG26267.1"/>
    </source>
</evidence>
<protein>
    <submittedName>
        <fullName evidence="1">Uncharacterized protein</fullName>
    </submittedName>
</protein>
<reference evidence="1" key="1">
    <citation type="journal article" date="2015" name="Proc. Natl. Acad. Sci. U.S.A.">
        <title>Networks of energetic and metabolic interactions define dynamics in microbial communities.</title>
        <authorList>
            <person name="Embree M."/>
            <person name="Liu J.K."/>
            <person name="Al-Bassam M.M."/>
            <person name="Zengler K."/>
        </authorList>
    </citation>
    <scope>NUCLEOTIDE SEQUENCE</scope>
</reference>
<dbReference type="InterPro" id="IPR005077">
    <property type="entry name" value="Peptidase_C11"/>
</dbReference>
<gene>
    <name evidence="1" type="ORF">ASZ90_003900</name>
</gene>
<name>A0A0W8FZD8_9ZZZZ</name>
<comment type="caution">
    <text evidence="1">The sequence shown here is derived from an EMBL/GenBank/DDBJ whole genome shotgun (WGS) entry which is preliminary data.</text>
</comment>
<dbReference type="PROSITE" id="PS51257">
    <property type="entry name" value="PROKAR_LIPOPROTEIN"/>
    <property type="match status" value="1"/>
</dbReference>
<dbReference type="EMBL" id="LNQE01000497">
    <property type="protein sequence ID" value="KUG26267.1"/>
    <property type="molecule type" value="Genomic_DNA"/>
</dbReference>
<sequence length="370" mass="43275">MLYSHKSFVRGVTYSDFIMKSIYGALLIFIISCSSDYTIRHEALLTEKSKYSLVFIIHGDGGYFYHDTNGNEFKADEVTLEKAKRIAKQNLNAEVFIFHQKPKRNFLLFFPLKDGEFFYYRNGQLIVNEKYWRDQAESNFDFEVDIYRSFRTGDQHEMLKMFLYFGHEIPELGGLGYDASYPNREFTVHNLARGLKEFAGDSTRFDLMILSTCYGGTPYTVGTLGPYAKNIIASPENLHLSYFDLHIFEQLDFNLRDRDIYTFAKKFAYQSFERLSNEVQTEVSVAVYNVDRTQNFLDSVQNIYENSLITLRGETRSSPETVERCDCVDLLEYVSPTISDGVDLFYRPARFGRLKHKEKHSGWQCWRQIK</sequence>
<proteinExistence type="predicted"/>
<dbReference type="AlphaFoldDB" id="A0A0W8FZD8"/>
<dbReference type="Pfam" id="PF03415">
    <property type="entry name" value="Peptidase_C11"/>
    <property type="match status" value="1"/>
</dbReference>
<accession>A0A0W8FZD8</accession>